<dbReference type="EMBL" id="CP048659">
    <property type="protein sequence ID" value="QOW46267.1"/>
    <property type="molecule type" value="Genomic_DNA"/>
</dbReference>
<dbReference type="SUPFAM" id="SSF81606">
    <property type="entry name" value="PP2C-like"/>
    <property type="match status" value="1"/>
</dbReference>
<reference evidence="2 3" key="1">
    <citation type="submission" date="2020-02" db="EMBL/GenBank/DDBJ databases">
        <title>Tigecycline-resistant Acinetobacter species from pigs and migratory birds.</title>
        <authorList>
            <person name="Chen C."/>
            <person name="Sun J."/>
            <person name="Liao X.-P."/>
            <person name="Liu Y.-H."/>
        </authorList>
    </citation>
    <scope>NUCLEOTIDE SEQUENCE [LARGE SCALE GENOMIC DNA]</scope>
    <source>
        <strain evidence="2 3">YH12207_T</strain>
    </source>
</reference>
<accession>A0A7S7AHL6</accession>
<keyword evidence="3" id="KW-1185">Reference proteome</keyword>
<dbReference type="RefSeq" id="WP_180045725.1">
    <property type="nucleotide sequence ID" value="NZ_CP048659.1"/>
</dbReference>
<proteinExistence type="predicted"/>
<protein>
    <submittedName>
        <fullName evidence="2">Protein phosphatase 2C domain-containing protein</fullName>
    </submittedName>
</protein>
<dbReference type="InterPro" id="IPR036457">
    <property type="entry name" value="PPM-type-like_dom_sf"/>
</dbReference>
<gene>
    <name evidence="2" type="ORF">G0028_10385</name>
</gene>
<dbReference type="AlphaFoldDB" id="A0A7S7AHL6"/>
<name>A0A7S7AHL6_9GAMM</name>
<dbReference type="InterPro" id="IPR001932">
    <property type="entry name" value="PPM-type_phosphatase-like_dom"/>
</dbReference>
<evidence type="ECO:0000313" key="3">
    <source>
        <dbReference type="Proteomes" id="UP000593966"/>
    </source>
</evidence>
<evidence type="ECO:0000259" key="1">
    <source>
        <dbReference type="Pfam" id="PF13672"/>
    </source>
</evidence>
<dbReference type="Gene3D" id="3.60.40.10">
    <property type="entry name" value="PPM-type phosphatase domain"/>
    <property type="match status" value="1"/>
</dbReference>
<dbReference type="Pfam" id="PF13672">
    <property type="entry name" value="PP2C_2"/>
    <property type="match status" value="1"/>
</dbReference>
<organism evidence="2 3">
    <name type="scientific">Acinetobacter piscicola</name>
    <dbReference type="NCBI Taxonomy" id="2006115"/>
    <lineage>
        <taxon>Bacteria</taxon>
        <taxon>Pseudomonadati</taxon>
        <taxon>Pseudomonadota</taxon>
        <taxon>Gammaproteobacteria</taxon>
        <taxon>Moraxellales</taxon>
        <taxon>Moraxellaceae</taxon>
        <taxon>Acinetobacter</taxon>
    </lineage>
</organism>
<sequence length="614" mass="70012">MQELLCKIKKILAVNELGLDDQFIEFFKTDEQLQQLSKLVYELKKQSATPPLLTEILEPIYFENKEHSHENEPQIQQAQLDLDDKEILPTEQSALTLLDDAQRQEQNISDQITDILKNSLSNTDVEQDRSAQTVPAHSVLSETIISHQQQDDVQAAHENMSVAVAGVSAPIMAIEEILIDSEAQQVEQEISIQQQQAQIEQNRTEITDVFIQRKVNDVKFQVDNARAGQPYTSKIQILSSQKPENIEYIEESFKFPNDIFYFDQATQSIQGQPNQADEFNFSFQYRVNDEVYTGQCRLNVIPDPRSLWKVIEPEAGQAFVKTHTDQLCIDTADYQLIAASRRGRSHEHAGSFRDDDFSLMHIANSDWSVLAVADGAGSAEYSREGSRIAVEIVQKEFQRYFNEHTIDALNEDIKQWQLDQPQHADTQRIANKLNQQFYHVYYEIYRSILTQLDQLAAEQHVATKAFSTTLLVAVVYQHADKNLISTFSVGDGAIAAFTQDTVRLMNVADGGEYAGQTKFLDRSIHQELGNRVKIGCFKDLKAVLLMTDGISDPIFETDAGLANQQKWLDLYTELEPVLQHDQPEQALLEWMHFFKTGHHDDRTLAALYKKNQVN</sequence>
<feature type="domain" description="PPM-type phosphatase" evidence="1">
    <location>
        <begin position="342"/>
        <end position="591"/>
    </location>
</feature>
<dbReference type="Proteomes" id="UP000593966">
    <property type="component" value="Chromosome"/>
</dbReference>
<evidence type="ECO:0000313" key="2">
    <source>
        <dbReference type="EMBL" id="QOW46267.1"/>
    </source>
</evidence>